<dbReference type="PANTHER" id="PTHR37299">
    <property type="entry name" value="TRANSCRIPTIONAL REGULATOR-RELATED"/>
    <property type="match status" value="1"/>
</dbReference>
<evidence type="ECO:0000313" key="3">
    <source>
        <dbReference type="Proteomes" id="UP001179647"/>
    </source>
</evidence>
<dbReference type="PANTHER" id="PTHR37299:SF4">
    <property type="entry name" value="TRANSCRIPTIONAL REGULATOR"/>
    <property type="match status" value="1"/>
</dbReference>
<dbReference type="InterPro" id="IPR046947">
    <property type="entry name" value="LytR-like"/>
</dbReference>
<dbReference type="Gene3D" id="2.40.50.1020">
    <property type="entry name" value="LytTr DNA-binding domain"/>
    <property type="match status" value="1"/>
</dbReference>
<dbReference type="KEGG" id="vie:OL234_06225"/>
<sequence>MKIVINKILEKLDIKESAIFNIFEVTPSIEKAISFLEESNYTIVAQNIDSEEFIQLKISDILYIEYLERRIFLYTKNSTLITKDSLSNFSKILPNEFVQISKSTVANSLYIKAFIAQKNGNLTLEIVGNEKLIVSRRYVANVKKTLQNISN</sequence>
<dbReference type="PROSITE" id="PS50930">
    <property type="entry name" value="HTH_LYTTR"/>
    <property type="match status" value="1"/>
</dbReference>
<protein>
    <submittedName>
        <fullName evidence="2">LytTR family transcriptional regulator</fullName>
    </submittedName>
</protein>
<keyword evidence="3" id="KW-1185">Reference proteome</keyword>
<dbReference type="SMART" id="SM00850">
    <property type="entry name" value="LytTR"/>
    <property type="match status" value="1"/>
</dbReference>
<dbReference type="AlphaFoldDB" id="A0AAF0I4W3"/>
<dbReference type="EMBL" id="CP110232">
    <property type="protein sequence ID" value="WEG72583.1"/>
    <property type="molecule type" value="Genomic_DNA"/>
</dbReference>
<evidence type="ECO:0000259" key="1">
    <source>
        <dbReference type="PROSITE" id="PS50930"/>
    </source>
</evidence>
<feature type="domain" description="HTH LytTR-type" evidence="1">
    <location>
        <begin position="51"/>
        <end position="148"/>
    </location>
</feature>
<dbReference type="GO" id="GO:0000156">
    <property type="term" value="F:phosphorelay response regulator activity"/>
    <property type="evidence" value="ECO:0007669"/>
    <property type="project" value="InterPro"/>
</dbReference>
<dbReference type="RefSeq" id="WP_275468384.1">
    <property type="nucleotide sequence ID" value="NZ_CP110232.1"/>
</dbReference>
<organism evidence="2 3">
    <name type="scientific">Vagococcus intermedius</name>
    <dbReference type="NCBI Taxonomy" id="2991418"/>
    <lineage>
        <taxon>Bacteria</taxon>
        <taxon>Bacillati</taxon>
        <taxon>Bacillota</taxon>
        <taxon>Bacilli</taxon>
        <taxon>Lactobacillales</taxon>
        <taxon>Enterococcaceae</taxon>
        <taxon>Vagococcus</taxon>
    </lineage>
</organism>
<evidence type="ECO:0000313" key="2">
    <source>
        <dbReference type="EMBL" id="WEG72583.1"/>
    </source>
</evidence>
<name>A0AAF0I4W3_9ENTE</name>
<dbReference type="Pfam" id="PF04397">
    <property type="entry name" value="LytTR"/>
    <property type="match status" value="1"/>
</dbReference>
<dbReference type="InterPro" id="IPR007492">
    <property type="entry name" value="LytTR_DNA-bd_dom"/>
</dbReference>
<gene>
    <name evidence="2" type="ORF">OL234_06225</name>
</gene>
<dbReference type="Proteomes" id="UP001179647">
    <property type="component" value="Chromosome"/>
</dbReference>
<proteinExistence type="predicted"/>
<accession>A0AAF0I4W3</accession>
<dbReference type="GO" id="GO:0003677">
    <property type="term" value="F:DNA binding"/>
    <property type="evidence" value="ECO:0007669"/>
    <property type="project" value="InterPro"/>
</dbReference>
<reference evidence="2" key="1">
    <citation type="submission" date="2022-10" db="EMBL/GenBank/DDBJ databases">
        <title>Vagococcus sp. isolated from poultry meat.</title>
        <authorList>
            <person name="Johansson P."/>
            <person name="Bjorkroth J."/>
        </authorList>
    </citation>
    <scope>NUCLEOTIDE SEQUENCE</scope>
    <source>
        <strain evidence="2">STAA11</strain>
    </source>
</reference>